<gene>
    <name evidence="2" type="ORF">FHX76_002174</name>
</gene>
<dbReference type="Proteomes" id="UP000541033">
    <property type="component" value="Unassembled WGS sequence"/>
</dbReference>
<evidence type="ECO:0000313" key="3">
    <source>
        <dbReference type="Proteomes" id="UP000541033"/>
    </source>
</evidence>
<accession>A0A7X5TUD5</accession>
<keyword evidence="1" id="KW-0812">Transmembrane</keyword>
<protein>
    <submittedName>
        <fullName evidence="2">Energy-converting hydrogenase Eha subunit G</fullName>
    </submittedName>
</protein>
<keyword evidence="3" id="KW-1185">Reference proteome</keyword>
<organism evidence="2 3">
    <name type="scientific">Lysinibacter cavernae</name>
    <dbReference type="NCBI Taxonomy" id="1640652"/>
    <lineage>
        <taxon>Bacteria</taxon>
        <taxon>Bacillati</taxon>
        <taxon>Actinomycetota</taxon>
        <taxon>Actinomycetes</taxon>
        <taxon>Micrococcales</taxon>
        <taxon>Microbacteriaceae</taxon>
        <taxon>Lysinibacter</taxon>
    </lineage>
</organism>
<keyword evidence="1" id="KW-0472">Membrane</keyword>
<feature type="transmembrane region" description="Helical" evidence="1">
    <location>
        <begin position="7"/>
        <end position="29"/>
    </location>
</feature>
<feature type="transmembrane region" description="Helical" evidence="1">
    <location>
        <begin position="81"/>
        <end position="106"/>
    </location>
</feature>
<comment type="caution">
    <text evidence="2">The sequence shown here is derived from an EMBL/GenBank/DDBJ whole genome shotgun (WGS) entry which is preliminary data.</text>
</comment>
<dbReference type="EMBL" id="JAAMOX010000002">
    <property type="protein sequence ID" value="NIH54278.1"/>
    <property type="molecule type" value="Genomic_DNA"/>
</dbReference>
<evidence type="ECO:0000256" key="1">
    <source>
        <dbReference type="SAM" id="Phobius"/>
    </source>
</evidence>
<keyword evidence="1" id="KW-1133">Transmembrane helix</keyword>
<dbReference type="Pfam" id="PF11377">
    <property type="entry name" value="DUF3180"/>
    <property type="match status" value="1"/>
</dbReference>
<name>A0A7X5TUD5_9MICO</name>
<dbReference type="AlphaFoldDB" id="A0A7X5TUD5"/>
<feature type="transmembrane region" description="Helical" evidence="1">
    <location>
        <begin position="41"/>
        <end position="61"/>
    </location>
</feature>
<evidence type="ECO:0000313" key="2">
    <source>
        <dbReference type="EMBL" id="NIH54278.1"/>
    </source>
</evidence>
<sequence>MSIRRTSATAVTVSILAGIVIGLLGELALSSAGNAMVIPPLSLPITLATLALILVLVAIPIRRSLVGKSKKPINPFSAVRVVAAAKASALAGGLFAGLGTGVLFYLFTRTISPPIDSWVSVIATAVGGIILLIAGLVVEHLCVLPPTDDDETTETIDQPA</sequence>
<proteinExistence type="predicted"/>
<reference evidence="2 3" key="1">
    <citation type="submission" date="2020-02" db="EMBL/GenBank/DDBJ databases">
        <title>Sequencing the genomes of 1000 actinobacteria strains.</title>
        <authorList>
            <person name="Klenk H.-P."/>
        </authorList>
    </citation>
    <scope>NUCLEOTIDE SEQUENCE [LARGE SCALE GENOMIC DNA]</scope>
    <source>
        <strain evidence="2 3">DSM 27960</strain>
    </source>
</reference>
<dbReference type="InterPro" id="IPR021517">
    <property type="entry name" value="DUF3180"/>
</dbReference>
<dbReference type="RefSeq" id="WP_167150675.1">
    <property type="nucleotide sequence ID" value="NZ_JAAMOX010000002.1"/>
</dbReference>
<feature type="transmembrane region" description="Helical" evidence="1">
    <location>
        <begin position="118"/>
        <end position="138"/>
    </location>
</feature>